<dbReference type="RefSeq" id="WP_345315899.1">
    <property type="nucleotide sequence ID" value="NZ_BAABLF010000005.1"/>
</dbReference>
<keyword evidence="2" id="KW-1185">Reference proteome</keyword>
<protein>
    <recommendedName>
        <fullName evidence="3">Alginate export domain-containing protein</fullName>
    </recommendedName>
</protein>
<proteinExistence type="predicted"/>
<dbReference type="EMBL" id="BAABLF010000005">
    <property type="protein sequence ID" value="GAA5188761.1"/>
    <property type="molecule type" value="Genomic_DNA"/>
</dbReference>
<evidence type="ECO:0000313" key="2">
    <source>
        <dbReference type="Proteomes" id="UP001501600"/>
    </source>
</evidence>
<gene>
    <name evidence="1" type="ORF">GCM10025772_09530</name>
</gene>
<evidence type="ECO:0000313" key="1">
    <source>
        <dbReference type="EMBL" id="GAA5188761.1"/>
    </source>
</evidence>
<comment type="caution">
    <text evidence="1">The sequence shown here is derived from an EMBL/GenBank/DDBJ whole genome shotgun (WGS) entry which is preliminary data.</text>
</comment>
<reference evidence="2" key="1">
    <citation type="journal article" date="2019" name="Int. J. Syst. Evol. Microbiol.">
        <title>The Global Catalogue of Microorganisms (GCM) 10K type strain sequencing project: providing services to taxonomists for standard genome sequencing and annotation.</title>
        <authorList>
            <consortium name="The Broad Institute Genomics Platform"/>
            <consortium name="The Broad Institute Genome Sequencing Center for Infectious Disease"/>
            <person name="Wu L."/>
            <person name="Ma J."/>
        </authorList>
    </citation>
    <scope>NUCLEOTIDE SEQUENCE [LARGE SCALE GENOMIC DNA]</scope>
    <source>
        <strain evidence="2">JCM 18720</strain>
    </source>
</reference>
<dbReference type="Proteomes" id="UP001501600">
    <property type="component" value="Unassembled WGS sequence"/>
</dbReference>
<organism evidence="1 2">
    <name type="scientific">Ferrimonas gelatinilytica</name>
    <dbReference type="NCBI Taxonomy" id="1255257"/>
    <lineage>
        <taxon>Bacteria</taxon>
        <taxon>Pseudomonadati</taxon>
        <taxon>Pseudomonadota</taxon>
        <taxon>Gammaproteobacteria</taxon>
        <taxon>Alteromonadales</taxon>
        <taxon>Ferrimonadaceae</taxon>
        <taxon>Ferrimonas</taxon>
    </lineage>
</organism>
<accession>A0ABP9RXF4</accession>
<name>A0ABP9RXF4_9GAMM</name>
<evidence type="ECO:0008006" key="3">
    <source>
        <dbReference type="Google" id="ProtNLM"/>
    </source>
</evidence>
<sequence length="411" mass="45554">MSPPRTKFPILYRLTTALLVGVLGLVPGYAQPQAEVPALGGIPGLTPQNAWDLTGYVKYMATLAIPDSGDNVLDHLVHQRFNFEYRFSGNLRINAGMRNRLLFGDSAELPGFGDRVGADPGYWDLTTNWLDKRGALGTTSFDRLYLNWHNDHWQLRGGRFRINWGMTTLFNPNDLFNSYSIYDFDYEERPGSDALMVTRKLGFASQLDLVYNPDSDSTLSSYAGRYRFNHRGWDGQLLLGRAGLDNVLGIGFAGEVGGAGLRGEITRFHTTESQWAGQPRADATVASIESDYSFGGRRNWLGRAALLYLSHPQDPDSALAFLGLPLTARTLSFTRWSGYAELGFDPSALSRLTLSTTGYDDGSLFIGLSASYSLATDWQLLGVLQRFDGRGDSLFGQTPSTLLYGQVRWSF</sequence>